<evidence type="ECO:0000259" key="9">
    <source>
        <dbReference type="Pfam" id="PF13962"/>
    </source>
</evidence>
<dbReference type="SMART" id="SM00248">
    <property type="entry name" value="ANK"/>
    <property type="match status" value="6"/>
</dbReference>
<dbReference type="EMBL" id="CM017326">
    <property type="protein sequence ID" value="KAE8075671.1"/>
    <property type="molecule type" value="Genomic_DNA"/>
</dbReference>
<feature type="transmembrane region" description="Helical" evidence="8">
    <location>
        <begin position="352"/>
        <end position="377"/>
    </location>
</feature>
<accession>A0A5N6RD22</accession>
<keyword evidence="2 8" id="KW-0812">Transmembrane</keyword>
<keyword evidence="4 8" id="KW-1133">Transmembrane helix</keyword>
<comment type="subcellular location">
    <subcellularLocation>
        <location evidence="1">Membrane</location>
        <topology evidence="1">Multi-pass membrane protein</topology>
    </subcellularLocation>
</comment>
<evidence type="ECO:0000313" key="10">
    <source>
        <dbReference type="EMBL" id="KAE8075671.1"/>
    </source>
</evidence>
<sequence length="438" mass="48554">MDPRLVEVALNGNVIELKRLLEEDSLLLDRSSVAVYPETALHIAVMHGQTEFVRQLLKLKPDLATRLDKGGFSAIHIASANGFEETVRELLKFSRELAILKSSDGRTSLHCAAVAGKVQVLKELFSFRPDCIGEVTLKSETAFHLAVKYNQFDVFKAMVDLSKKMRNIKDILNAGDEDGNTVLHLAVARKQSQVVKLLLCDGSQQETVLVNLTNKSGFTALDVSDVIQQMAGEPTDFMLRDLLLRARALRASEVKNFETAQVHHEQISAMPPPPKTTPQTLRQFLLLLNPLRFWKKLAKEVKNSPSQTQNALLVVVVLIATMTYQAILSPPDGIGGEVDSPDKYDGHYSKKFIDFIPFMIPNTIEFFVSLIVIILAMDEYFPLKALLGIAVRCMGASYLCGLLLITPLTSYSAKTAAAIVKIIIRIIVLIDVLWLTLG</sequence>
<evidence type="ECO:0000256" key="4">
    <source>
        <dbReference type="ARBA" id="ARBA00022989"/>
    </source>
</evidence>
<dbReference type="InterPro" id="IPR036770">
    <property type="entry name" value="Ankyrin_rpt-contain_sf"/>
</dbReference>
<evidence type="ECO:0000313" key="11">
    <source>
        <dbReference type="Proteomes" id="UP000327013"/>
    </source>
</evidence>
<evidence type="ECO:0000256" key="6">
    <source>
        <dbReference type="ARBA" id="ARBA00023136"/>
    </source>
</evidence>
<feature type="transmembrane region" description="Helical" evidence="8">
    <location>
        <begin position="311"/>
        <end position="331"/>
    </location>
</feature>
<dbReference type="AlphaFoldDB" id="A0A5N6RD22"/>
<feature type="domain" description="PGG" evidence="9">
    <location>
        <begin position="306"/>
        <end position="399"/>
    </location>
</feature>
<dbReference type="PANTHER" id="PTHR24186">
    <property type="entry name" value="PROTEIN PHOSPHATASE 1 REGULATORY SUBUNIT"/>
    <property type="match status" value="1"/>
</dbReference>
<name>A0A5N6RD22_9ROSI</name>
<feature type="repeat" description="ANK" evidence="7">
    <location>
        <begin position="36"/>
        <end position="68"/>
    </location>
</feature>
<dbReference type="PROSITE" id="PS50088">
    <property type="entry name" value="ANK_REPEAT"/>
    <property type="match status" value="2"/>
</dbReference>
<dbReference type="Proteomes" id="UP000327013">
    <property type="component" value="Chromosome 6"/>
</dbReference>
<dbReference type="PROSITE" id="PS50297">
    <property type="entry name" value="ANK_REP_REGION"/>
    <property type="match status" value="1"/>
</dbReference>
<dbReference type="InterPro" id="IPR002110">
    <property type="entry name" value="Ankyrin_rpt"/>
</dbReference>
<dbReference type="Pfam" id="PF12796">
    <property type="entry name" value="Ank_2"/>
    <property type="match status" value="2"/>
</dbReference>
<dbReference type="PANTHER" id="PTHR24186:SF38">
    <property type="entry name" value="ANKYRIN REPEAT FAMILY PROTEIN"/>
    <property type="match status" value="1"/>
</dbReference>
<dbReference type="Gene3D" id="1.25.40.20">
    <property type="entry name" value="Ankyrin repeat-containing domain"/>
    <property type="match status" value="1"/>
</dbReference>
<keyword evidence="3" id="KW-0677">Repeat</keyword>
<gene>
    <name evidence="10" type="ORF">FH972_014365</name>
</gene>
<dbReference type="OrthoDB" id="303876at2759"/>
<evidence type="ECO:0000256" key="2">
    <source>
        <dbReference type="ARBA" id="ARBA00022692"/>
    </source>
</evidence>
<feature type="transmembrane region" description="Helical" evidence="8">
    <location>
        <begin position="383"/>
        <end position="406"/>
    </location>
</feature>
<dbReference type="GO" id="GO:0005886">
    <property type="term" value="C:plasma membrane"/>
    <property type="evidence" value="ECO:0007669"/>
    <property type="project" value="TreeGrafter"/>
</dbReference>
<protein>
    <recommendedName>
        <fullName evidence="9">PGG domain-containing protein</fullName>
    </recommendedName>
</protein>
<reference evidence="10 11" key="1">
    <citation type="submission" date="2019-06" db="EMBL/GenBank/DDBJ databases">
        <title>A chromosomal-level reference genome of Carpinus fangiana (Coryloideae, Betulaceae).</title>
        <authorList>
            <person name="Yang X."/>
            <person name="Wang Z."/>
            <person name="Zhang L."/>
            <person name="Hao G."/>
            <person name="Liu J."/>
            <person name="Yang Y."/>
        </authorList>
    </citation>
    <scope>NUCLEOTIDE SEQUENCE [LARGE SCALE GENOMIC DNA]</scope>
    <source>
        <strain evidence="10">Cfa_2016G</strain>
        <tissue evidence="10">Leaf</tissue>
    </source>
</reference>
<dbReference type="SUPFAM" id="SSF48403">
    <property type="entry name" value="Ankyrin repeat"/>
    <property type="match status" value="1"/>
</dbReference>
<evidence type="ECO:0000256" key="8">
    <source>
        <dbReference type="SAM" id="Phobius"/>
    </source>
</evidence>
<evidence type="ECO:0000256" key="5">
    <source>
        <dbReference type="ARBA" id="ARBA00023043"/>
    </source>
</evidence>
<dbReference type="Pfam" id="PF13962">
    <property type="entry name" value="PGG"/>
    <property type="match status" value="1"/>
</dbReference>
<evidence type="ECO:0000256" key="3">
    <source>
        <dbReference type="ARBA" id="ARBA00022737"/>
    </source>
</evidence>
<evidence type="ECO:0000256" key="7">
    <source>
        <dbReference type="PROSITE-ProRule" id="PRU00023"/>
    </source>
</evidence>
<organism evidence="10 11">
    <name type="scientific">Carpinus fangiana</name>
    <dbReference type="NCBI Taxonomy" id="176857"/>
    <lineage>
        <taxon>Eukaryota</taxon>
        <taxon>Viridiplantae</taxon>
        <taxon>Streptophyta</taxon>
        <taxon>Embryophyta</taxon>
        <taxon>Tracheophyta</taxon>
        <taxon>Spermatophyta</taxon>
        <taxon>Magnoliopsida</taxon>
        <taxon>eudicotyledons</taxon>
        <taxon>Gunneridae</taxon>
        <taxon>Pentapetalae</taxon>
        <taxon>rosids</taxon>
        <taxon>fabids</taxon>
        <taxon>Fagales</taxon>
        <taxon>Betulaceae</taxon>
        <taxon>Carpinus</taxon>
    </lineage>
</organism>
<feature type="repeat" description="ANK" evidence="7">
    <location>
        <begin position="178"/>
        <end position="204"/>
    </location>
</feature>
<feature type="transmembrane region" description="Helical" evidence="8">
    <location>
        <begin position="418"/>
        <end position="437"/>
    </location>
</feature>
<keyword evidence="11" id="KW-1185">Reference proteome</keyword>
<evidence type="ECO:0000256" key="1">
    <source>
        <dbReference type="ARBA" id="ARBA00004141"/>
    </source>
</evidence>
<proteinExistence type="predicted"/>
<dbReference type="InterPro" id="IPR026961">
    <property type="entry name" value="PGG_dom"/>
</dbReference>
<keyword evidence="6 8" id="KW-0472">Membrane</keyword>
<keyword evidence="5 7" id="KW-0040">ANK repeat</keyword>